<reference evidence="6 7" key="1">
    <citation type="submission" date="2019-10" db="EMBL/GenBank/DDBJ databases">
        <title>Draft whole-genome sequence of the purple nonsulfur photosynthetic bacterium Roseospira navarrensis DSM 15114.</title>
        <authorList>
            <person name="Kyndt J.A."/>
            <person name="Meyer T.E."/>
        </authorList>
    </citation>
    <scope>NUCLEOTIDE SEQUENCE [LARGE SCALE GENOMIC DNA]</scope>
    <source>
        <strain evidence="6 7">DSM 15114</strain>
    </source>
</reference>
<dbReference type="Proteomes" id="UP000434582">
    <property type="component" value="Unassembled WGS sequence"/>
</dbReference>
<dbReference type="InterPro" id="IPR045540">
    <property type="entry name" value="YegS/DAGK_C"/>
</dbReference>
<dbReference type="InterPro" id="IPR001206">
    <property type="entry name" value="Diacylglycerol_kinase_cat_dom"/>
</dbReference>
<accession>A0A7X1ZCS6</accession>
<dbReference type="Gene3D" id="3.40.50.10330">
    <property type="entry name" value="Probable inorganic polyphosphate/atp-NAD kinase, domain 1"/>
    <property type="match status" value="1"/>
</dbReference>
<dbReference type="InterPro" id="IPR016064">
    <property type="entry name" value="NAD/diacylglycerol_kinase_sf"/>
</dbReference>
<evidence type="ECO:0000256" key="3">
    <source>
        <dbReference type="ARBA" id="ARBA00022777"/>
    </source>
</evidence>
<dbReference type="OrthoDB" id="9815110at2"/>
<keyword evidence="4" id="KW-0067">ATP-binding</keyword>
<dbReference type="SUPFAM" id="SSF111331">
    <property type="entry name" value="NAD kinase/diacylglycerol kinase-like"/>
    <property type="match status" value="1"/>
</dbReference>
<evidence type="ECO:0000259" key="5">
    <source>
        <dbReference type="PROSITE" id="PS50146"/>
    </source>
</evidence>
<dbReference type="Pfam" id="PF00781">
    <property type="entry name" value="DAGK_cat"/>
    <property type="match status" value="1"/>
</dbReference>
<feature type="domain" description="DAGKc" evidence="5">
    <location>
        <begin position="17"/>
        <end position="154"/>
    </location>
</feature>
<evidence type="ECO:0000313" key="7">
    <source>
        <dbReference type="Proteomes" id="UP000434582"/>
    </source>
</evidence>
<dbReference type="PROSITE" id="PS50146">
    <property type="entry name" value="DAGK"/>
    <property type="match status" value="1"/>
</dbReference>
<gene>
    <name evidence="6" type="ORF">GHC57_06570</name>
</gene>
<dbReference type="Pfam" id="PF19279">
    <property type="entry name" value="YegS_C"/>
    <property type="match status" value="1"/>
</dbReference>
<dbReference type="PANTHER" id="PTHR12358:SF106">
    <property type="entry name" value="LIPID KINASE YEGS"/>
    <property type="match status" value="1"/>
</dbReference>
<organism evidence="6 7">
    <name type="scientific">Roseospira navarrensis</name>
    <dbReference type="NCBI Taxonomy" id="140058"/>
    <lineage>
        <taxon>Bacteria</taxon>
        <taxon>Pseudomonadati</taxon>
        <taxon>Pseudomonadota</taxon>
        <taxon>Alphaproteobacteria</taxon>
        <taxon>Rhodospirillales</taxon>
        <taxon>Rhodospirillaceae</taxon>
        <taxon>Roseospira</taxon>
    </lineage>
</organism>
<sequence length="322" mass="33182">MDAPDFDYETNNSRRPAVRAGLVVIANPKAGGTSARRLATAIETLRDLGHAPAIWYTRGAGQGRPLAARAAREGAAVVVAAGGDGTIAEVVAGILDACPTPGPDRPAVGLIPLGTVNVLARDIGLKPRVPRVAARVLDAGHRRLLRPARLNGRPFVAMASTGIDSEVVRCVDGVLKHRAGAAAYLWALLSIVPRYAYPVITATLERPDGSVEGLTGALVLVTRSRFYGGSLTVAPTAEIGAPDLHVVVVHRPGAVALAGHGLGLLTGRFGRGPGVSLRTARRVTVEAAGPLPVQADGDLAETLPAAITLDVEDGLDLIAPMT</sequence>
<dbReference type="AlphaFoldDB" id="A0A7X1ZCS6"/>
<evidence type="ECO:0000256" key="1">
    <source>
        <dbReference type="ARBA" id="ARBA00022679"/>
    </source>
</evidence>
<evidence type="ECO:0000313" key="6">
    <source>
        <dbReference type="EMBL" id="MQX36179.1"/>
    </source>
</evidence>
<dbReference type="SMART" id="SM00046">
    <property type="entry name" value="DAGKc"/>
    <property type="match status" value="1"/>
</dbReference>
<dbReference type="PANTHER" id="PTHR12358">
    <property type="entry name" value="SPHINGOSINE KINASE"/>
    <property type="match status" value="1"/>
</dbReference>
<dbReference type="GO" id="GO:0016301">
    <property type="term" value="F:kinase activity"/>
    <property type="evidence" value="ECO:0007669"/>
    <property type="project" value="UniProtKB-KW"/>
</dbReference>
<dbReference type="InterPro" id="IPR050187">
    <property type="entry name" value="Lipid_Phosphate_FormReg"/>
</dbReference>
<name>A0A7X1ZCS6_9PROT</name>
<evidence type="ECO:0000256" key="2">
    <source>
        <dbReference type="ARBA" id="ARBA00022741"/>
    </source>
</evidence>
<evidence type="ECO:0000256" key="4">
    <source>
        <dbReference type="ARBA" id="ARBA00022840"/>
    </source>
</evidence>
<comment type="caution">
    <text evidence="6">The sequence shown here is derived from an EMBL/GenBank/DDBJ whole genome shotgun (WGS) entry which is preliminary data.</text>
</comment>
<keyword evidence="1" id="KW-0808">Transferase</keyword>
<dbReference type="GO" id="GO:0005886">
    <property type="term" value="C:plasma membrane"/>
    <property type="evidence" value="ECO:0007669"/>
    <property type="project" value="TreeGrafter"/>
</dbReference>
<dbReference type="Gene3D" id="2.60.200.40">
    <property type="match status" value="1"/>
</dbReference>
<keyword evidence="2" id="KW-0547">Nucleotide-binding</keyword>
<proteinExistence type="predicted"/>
<dbReference type="InterPro" id="IPR017438">
    <property type="entry name" value="ATP-NAD_kinase_N"/>
</dbReference>
<dbReference type="GO" id="GO:0005524">
    <property type="term" value="F:ATP binding"/>
    <property type="evidence" value="ECO:0007669"/>
    <property type="project" value="UniProtKB-KW"/>
</dbReference>
<keyword evidence="7" id="KW-1185">Reference proteome</keyword>
<protein>
    <recommendedName>
        <fullName evidence="5">DAGKc domain-containing protein</fullName>
    </recommendedName>
</protein>
<keyword evidence="3" id="KW-0418">Kinase</keyword>
<dbReference type="EMBL" id="WIVE01000014">
    <property type="protein sequence ID" value="MQX36179.1"/>
    <property type="molecule type" value="Genomic_DNA"/>
</dbReference>